<reference evidence="2" key="1">
    <citation type="submission" date="2023-07" db="EMBL/GenBank/DDBJ databases">
        <title>Chromosome-level genome assembly of Artemia franciscana.</title>
        <authorList>
            <person name="Jo E."/>
        </authorList>
    </citation>
    <scope>NUCLEOTIDE SEQUENCE</scope>
    <source>
        <tissue evidence="2">Whole body</tissue>
    </source>
</reference>
<gene>
    <name evidence="2" type="ORF">QYM36_004888</name>
</gene>
<protein>
    <recommendedName>
        <fullName evidence="1">N-acetyltransferase domain-containing protein</fullName>
    </recommendedName>
</protein>
<comment type="caution">
    <text evidence="2">The sequence shown here is derived from an EMBL/GenBank/DDBJ whole genome shotgun (WGS) entry which is preliminary data.</text>
</comment>
<evidence type="ECO:0000259" key="1">
    <source>
        <dbReference type="Pfam" id="PF00583"/>
    </source>
</evidence>
<dbReference type="Proteomes" id="UP001187531">
    <property type="component" value="Unassembled WGS sequence"/>
</dbReference>
<keyword evidence="3" id="KW-1185">Reference proteome</keyword>
<dbReference type="PANTHER" id="PTHR20905:SF1">
    <property type="entry name" value="AT07410P-RELATED"/>
    <property type="match status" value="1"/>
</dbReference>
<dbReference type="Pfam" id="PF00583">
    <property type="entry name" value="Acetyltransf_1"/>
    <property type="match status" value="1"/>
</dbReference>
<dbReference type="InterPro" id="IPR000182">
    <property type="entry name" value="GNAT_dom"/>
</dbReference>
<dbReference type="EMBL" id="JAVRJZ010000008">
    <property type="protein sequence ID" value="KAK2719213.1"/>
    <property type="molecule type" value="Genomic_DNA"/>
</dbReference>
<dbReference type="GO" id="GO:0008080">
    <property type="term" value="F:N-acetyltransferase activity"/>
    <property type="evidence" value="ECO:0007669"/>
    <property type="project" value="TreeGrafter"/>
</dbReference>
<dbReference type="Gene3D" id="3.40.630.30">
    <property type="match status" value="1"/>
</dbReference>
<dbReference type="InterPro" id="IPR016181">
    <property type="entry name" value="Acyl_CoA_acyltransferase"/>
</dbReference>
<dbReference type="AlphaFoldDB" id="A0AA88HY05"/>
<dbReference type="PANTHER" id="PTHR20905">
    <property type="entry name" value="N-ACETYLTRANSFERASE-RELATED"/>
    <property type="match status" value="1"/>
</dbReference>
<feature type="domain" description="N-acetyltransferase" evidence="1">
    <location>
        <begin position="55"/>
        <end position="183"/>
    </location>
</feature>
<sequence length="219" mass="25209">MTQEYRKEKNGIIYEIAKPEHYEDMKRLFLHDFMDREPLSMAAGHNNEFKTDEEKESEIMRKWLTPLHESQLSILAKDAATNEIIGLRTCKILRKGCKKESNIEGSISSYLEDLKNFDLFEKYGVEEIIEFTFLVVKHTHTRQGIAKELVLKAMELAKERGFCAVTVIATNPITISMFEKLNFDILKELSISDYTIDGVKAFPNAVEGHIGKLYGKKLL</sequence>
<evidence type="ECO:0000313" key="2">
    <source>
        <dbReference type="EMBL" id="KAK2719213.1"/>
    </source>
</evidence>
<evidence type="ECO:0000313" key="3">
    <source>
        <dbReference type="Proteomes" id="UP001187531"/>
    </source>
</evidence>
<dbReference type="CDD" id="cd04301">
    <property type="entry name" value="NAT_SF"/>
    <property type="match status" value="1"/>
</dbReference>
<name>A0AA88HY05_ARTSF</name>
<dbReference type="SUPFAM" id="SSF55729">
    <property type="entry name" value="Acyl-CoA N-acyltransferases (Nat)"/>
    <property type="match status" value="1"/>
</dbReference>
<proteinExistence type="predicted"/>
<organism evidence="2 3">
    <name type="scientific">Artemia franciscana</name>
    <name type="common">Brine shrimp</name>
    <name type="synonym">Artemia sanfranciscana</name>
    <dbReference type="NCBI Taxonomy" id="6661"/>
    <lineage>
        <taxon>Eukaryota</taxon>
        <taxon>Metazoa</taxon>
        <taxon>Ecdysozoa</taxon>
        <taxon>Arthropoda</taxon>
        <taxon>Crustacea</taxon>
        <taxon>Branchiopoda</taxon>
        <taxon>Anostraca</taxon>
        <taxon>Artemiidae</taxon>
        <taxon>Artemia</taxon>
    </lineage>
</organism>
<accession>A0AA88HY05</accession>